<gene>
    <name evidence="7" type="ORF">KOW79_010422</name>
</gene>
<dbReference type="PANTHER" id="PTHR23320:SF128">
    <property type="entry name" value="MEMBRANE-SPANNING 4-DOMAINS SUBFAMILY A MEMBER 4A"/>
    <property type="match status" value="1"/>
</dbReference>
<accession>A0A9D3SJP0</accession>
<dbReference type="OrthoDB" id="10071849at2759"/>
<evidence type="ECO:0000313" key="7">
    <source>
        <dbReference type="EMBL" id="KAG7327021.1"/>
    </source>
</evidence>
<protein>
    <submittedName>
        <fullName evidence="7">Uncharacterized protein</fullName>
    </submittedName>
</protein>
<dbReference type="GO" id="GO:0016020">
    <property type="term" value="C:membrane"/>
    <property type="evidence" value="ECO:0007669"/>
    <property type="project" value="UniProtKB-SubCell"/>
</dbReference>
<dbReference type="InterPro" id="IPR030417">
    <property type="entry name" value="MS4A"/>
</dbReference>
<dbReference type="AlphaFoldDB" id="A0A9D3SJP0"/>
<evidence type="ECO:0000256" key="3">
    <source>
        <dbReference type="ARBA" id="ARBA00022692"/>
    </source>
</evidence>
<dbReference type="PANTHER" id="PTHR23320">
    <property type="entry name" value="MEMBRANE-SPANNING 4-DOMAINS SUBFAMILY A MS4A -RELATED"/>
    <property type="match status" value="1"/>
</dbReference>
<evidence type="ECO:0000256" key="1">
    <source>
        <dbReference type="ARBA" id="ARBA00004141"/>
    </source>
</evidence>
<dbReference type="Pfam" id="PF04103">
    <property type="entry name" value="CD20"/>
    <property type="match status" value="1"/>
</dbReference>
<evidence type="ECO:0000256" key="5">
    <source>
        <dbReference type="ARBA" id="ARBA00023136"/>
    </source>
</evidence>
<name>A0A9D3SJP0_9TELE</name>
<comment type="caution">
    <text evidence="7">The sequence shown here is derived from an EMBL/GenBank/DDBJ whole genome shotgun (WGS) entry which is preliminary data.</text>
</comment>
<evidence type="ECO:0000256" key="2">
    <source>
        <dbReference type="ARBA" id="ARBA00009565"/>
    </source>
</evidence>
<dbReference type="Proteomes" id="UP000824219">
    <property type="component" value="Linkage Group LG11"/>
</dbReference>
<organism evidence="7 8">
    <name type="scientific">Hemibagrus wyckioides</name>
    <dbReference type="NCBI Taxonomy" id="337641"/>
    <lineage>
        <taxon>Eukaryota</taxon>
        <taxon>Metazoa</taxon>
        <taxon>Chordata</taxon>
        <taxon>Craniata</taxon>
        <taxon>Vertebrata</taxon>
        <taxon>Euteleostomi</taxon>
        <taxon>Actinopterygii</taxon>
        <taxon>Neopterygii</taxon>
        <taxon>Teleostei</taxon>
        <taxon>Ostariophysi</taxon>
        <taxon>Siluriformes</taxon>
        <taxon>Bagridae</taxon>
        <taxon>Hemibagrus</taxon>
    </lineage>
</organism>
<feature type="transmembrane region" description="Helical" evidence="6">
    <location>
        <begin position="114"/>
        <end position="137"/>
    </location>
</feature>
<evidence type="ECO:0000256" key="6">
    <source>
        <dbReference type="SAM" id="Phobius"/>
    </source>
</evidence>
<feature type="transmembrane region" description="Helical" evidence="6">
    <location>
        <begin position="66"/>
        <end position="85"/>
    </location>
</feature>
<feature type="transmembrane region" description="Helical" evidence="6">
    <location>
        <begin position="37"/>
        <end position="54"/>
    </location>
</feature>
<comment type="similarity">
    <text evidence="2">Belongs to the MS4A family.</text>
</comment>
<keyword evidence="8" id="KW-1185">Reference proteome</keyword>
<dbReference type="EMBL" id="JAHKSW010000011">
    <property type="protein sequence ID" value="KAG7327021.1"/>
    <property type="molecule type" value="Genomic_DNA"/>
</dbReference>
<comment type="subcellular location">
    <subcellularLocation>
        <location evidence="1">Membrane</location>
        <topology evidence="1">Multi-pass membrane protein</topology>
    </subcellularLocation>
</comment>
<evidence type="ECO:0000313" key="8">
    <source>
        <dbReference type="Proteomes" id="UP000824219"/>
    </source>
</evidence>
<keyword evidence="4 6" id="KW-1133">Transmembrane helix</keyword>
<evidence type="ECO:0000256" key="4">
    <source>
        <dbReference type="ARBA" id="ARBA00022989"/>
    </source>
</evidence>
<feature type="transmembrane region" description="Helical" evidence="6">
    <location>
        <begin position="7"/>
        <end position="25"/>
    </location>
</feature>
<proteinExistence type="inferred from homology"/>
<sequence length="168" mass="18434">MKLIKTVQIMIGSVLFTFGIVLKNVMNGVTADSRVTYWGAFCFVSAGGLAITSVDYYRPSVVKASLVMNVVSVLAAVVAVVVFSVDLRNCQVELCSPCFYELSMYYCQLELKGILGSTGVLLVFVLFEVFISIKMFLLNWKARGSPQIVSLTNDRPVNNPPEENSNSP</sequence>
<keyword evidence="3 6" id="KW-0812">Transmembrane</keyword>
<keyword evidence="5 6" id="KW-0472">Membrane</keyword>
<dbReference type="InterPro" id="IPR007237">
    <property type="entry name" value="CD20-like"/>
</dbReference>
<reference evidence="7 8" key="1">
    <citation type="submission" date="2021-06" db="EMBL/GenBank/DDBJ databases">
        <title>Chromosome-level genome assembly of the red-tail catfish (Hemibagrus wyckioides).</title>
        <authorList>
            <person name="Shao F."/>
        </authorList>
    </citation>
    <scope>NUCLEOTIDE SEQUENCE [LARGE SCALE GENOMIC DNA]</scope>
    <source>
        <strain evidence="7">EC202008001</strain>
        <tissue evidence="7">Blood</tissue>
    </source>
</reference>